<evidence type="ECO:0000256" key="1">
    <source>
        <dbReference type="ARBA" id="ARBA00022729"/>
    </source>
</evidence>
<dbReference type="AlphaFoldDB" id="I8U633"/>
<comment type="caution">
    <text evidence="10">The sequence shown here is derived from an EMBL/GenBank/DDBJ whole genome shotgun (WGS) entry which is preliminary data.</text>
</comment>
<dbReference type="Pfam" id="PF13525">
    <property type="entry name" value="YfiO"/>
    <property type="match status" value="1"/>
</dbReference>
<keyword evidence="7" id="KW-0802">TPR repeat</keyword>
<evidence type="ECO:0000313" key="11">
    <source>
        <dbReference type="Proteomes" id="UP000035062"/>
    </source>
</evidence>
<dbReference type="PATRIC" id="fig|1195246.3.peg.3121"/>
<keyword evidence="2 6" id="KW-0472">Membrane</keyword>
<name>I8U633_9ALTE</name>
<evidence type="ECO:0000256" key="6">
    <source>
        <dbReference type="HAMAP-Rule" id="MF_00922"/>
    </source>
</evidence>
<dbReference type="InterPro" id="IPR019734">
    <property type="entry name" value="TPR_rpt"/>
</dbReference>
<comment type="subunit">
    <text evidence="6">Part of the Bam complex.</text>
</comment>
<feature type="signal peptide" evidence="8">
    <location>
        <begin position="1"/>
        <end position="19"/>
    </location>
</feature>
<feature type="repeat" description="TPR" evidence="7">
    <location>
        <begin position="70"/>
        <end position="103"/>
    </location>
</feature>
<dbReference type="PANTHER" id="PTHR37423:SF1">
    <property type="entry name" value="OUTER MEMBRANE PROTEIN ASSEMBLY FACTOR BAMD"/>
    <property type="match status" value="1"/>
</dbReference>
<evidence type="ECO:0000259" key="9">
    <source>
        <dbReference type="Pfam" id="PF13525"/>
    </source>
</evidence>
<evidence type="ECO:0000256" key="5">
    <source>
        <dbReference type="ARBA" id="ARBA00023288"/>
    </source>
</evidence>
<dbReference type="PROSITE" id="PS50005">
    <property type="entry name" value="TPR"/>
    <property type="match status" value="1"/>
</dbReference>
<dbReference type="InterPro" id="IPR039565">
    <property type="entry name" value="BamD-like"/>
</dbReference>
<dbReference type="Proteomes" id="UP000035062">
    <property type="component" value="Unassembled WGS sequence"/>
</dbReference>
<evidence type="ECO:0000256" key="7">
    <source>
        <dbReference type="PROSITE-ProRule" id="PRU00339"/>
    </source>
</evidence>
<dbReference type="GO" id="GO:0043165">
    <property type="term" value="P:Gram-negative-bacterium-type cell outer membrane assembly"/>
    <property type="evidence" value="ECO:0007669"/>
    <property type="project" value="UniProtKB-UniRule"/>
</dbReference>
<feature type="domain" description="Outer membrane lipoprotein BamD-like" evidence="9">
    <location>
        <begin position="31"/>
        <end position="236"/>
    </location>
</feature>
<evidence type="ECO:0000256" key="3">
    <source>
        <dbReference type="ARBA" id="ARBA00023139"/>
    </source>
</evidence>
<comment type="similarity">
    <text evidence="6">Belongs to the BamD family.</text>
</comment>
<organism evidence="10 11">
    <name type="scientific">Alishewanella agri BL06</name>
    <dbReference type="NCBI Taxonomy" id="1195246"/>
    <lineage>
        <taxon>Bacteria</taxon>
        <taxon>Pseudomonadati</taxon>
        <taxon>Pseudomonadota</taxon>
        <taxon>Gammaproteobacteria</taxon>
        <taxon>Alteromonadales</taxon>
        <taxon>Alteromonadaceae</taxon>
        <taxon>Alishewanella</taxon>
    </lineage>
</organism>
<dbReference type="RefSeq" id="WP_008985876.1">
    <property type="nucleotide sequence ID" value="NZ_AKKU01000028.1"/>
</dbReference>
<dbReference type="GO" id="GO:1990063">
    <property type="term" value="C:Bam protein complex"/>
    <property type="evidence" value="ECO:0007669"/>
    <property type="project" value="TreeGrafter"/>
</dbReference>
<reference evidence="10 11" key="1">
    <citation type="journal article" date="2012" name="J. Bacteriol.">
        <title>Genome Sequence of Pectin-Degrading Alishewanella agri, Isolated from Landfill Soil.</title>
        <authorList>
            <person name="Kim J."/>
            <person name="Jung J."/>
            <person name="Sung J.S."/>
            <person name="Chun J."/>
            <person name="Park W."/>
        </authorList>
    </citation>
    <scope>NUCLEOTIDE SEQUENCE [LARGE SCALE GENOMIC DNA]</scope>
    <source>
        <strain evidence="10 11">BL06</strain>
    </source>
</reference>
<keyword evidence="3 6" id="KW-0564">Palmitate</keyword>
<dbReference type="NCBIfam" id="TIGR03302">
    <property type="entry name" value="OM_YfiO"/>
    <property type="match status" value="1"/>
</dbReference>
<keyword evidence="1 6" id="KW-0732">Signal</keyword>
<dbReference type="STRING" id="1195246.AGRI_15731"/>
<gene>
    <name evidence="6" type="primary">bamD</name>
    <name evidence="10" type="ORF">AGRI_15731</name>
</gene>
<comment type="subcellular location">
    <subcellularLocation>
        <location evidence="6">Cell outer membrane</location>
        <topology evidence="6">Lipid-anchor</topology>
    </subcellularLocation>
</comment>
<dbReference type="InterPro" id="IPR017689">
    <property type="entry name" value="BamD"/>
</dbReference>
<dbReference type="HAMAP" id="MF_00922">
    <property type="entry name" value="OM_assembly_BamD"/>
    <property type="match status" value="1"/>
</dbReference>
<dbReference type="PROSITE" id="PS51257">
    <property type="entry name" value="PROKAR_LIPOPROTEIN"/>
    <property type="match status" value="1"/>
</dbReference>
<proteinExistence type="inferred from homology"/>
<keyword evidence="11" id="KW-1185">Reference proteome</keyword>
<accession>I8U633</accession>
<dbReference type="eggNOG" id="COG4105">
    <property type="taxonomic scope" value="Bacteria"/>
</dbReference>
<evidence type="ECO:0000256" key="4">
    <source>
        <dbReference type="ARBA" id="ARBA00023237"/>
    </source>
</evidence>
<feature type="chain" id="PRO_5009014944" description="Outer membrane protein assembly factor BamD" evidence="8">
    <location>
        <begin position="20"/>
        <end position="250"/>
    </location>
</feature>
<dbReference type="CDD" id="cd15830">
    <property type="entry name" value="BamD"/>
    <property type="match status" value="1"/>
</dbReference>
<evidence type="ECO:0000256" key="8">
    <source>
        <dbReference type="SAM" id="SignalP"/>
    </source>
</evidence>
<sequence>MKLKFILIALCVIALSACAGKPKEEAINPNQTAQGQYQQAKEVLDAGLYNRAIELLKAVESRYPFGPIARQVQLDLIYAYHQSGDLPQALASIDRFIRLNPNQPDLDYVYYMRGLTNLKADENAFQEFFGVDRADRDLASTRQAFDDFRILLNNYPQSRYADDAKKRMVAIKDKLARHELLVADYYMRRGAFLAAANRGKYVVEFYRDSPLVEQALEIMVESYDRLGLDKLKTDTEQVLLLNFPQNARFR</sequence>
<keyword evidence="4 6" id="KW-0998">Cell outer membrane</keyword>
<evidence type="ECO:0000313" key="10">
    <source>
        <dbReference type="EMBL" id="EIW87483.1"/>
    </source>
</evidence>
<dbReference type="PANTHER" id="PTHR37423">
    <property type="entry name" value="SOLUBLE LYTIC MUREIN TRANSGLYCOSYLASE-RELATED"/>
    <property type="match status" value="1"/>
</dbReference>
<comment type="function">
    <text evidence="6">Part of the outer membrane protein assembly complex, which is involved in assembly and insertion of beta-barrel proteins into the outer membrane.</text>
</comment>
<dbReference type="Gene3D" id="1.25.40.10">
    <property type="entry name" value="Tetratricopeptide repeat domain"/>
    <property type="match status" value="1"/>
</dbReference>
<protein>
    <recommendedName>
        <fullName evidence="6">Outer membrane protein assembly factor BamD</fullName>
    </recommendedName>
</protein>
<dbReference type="GO" id="GO:0051205">
    <property type="term" value="P:protein insertion into membrane"/>
    <property type="evidence" value="ECO:0007669"/>
    <property type="project" value="UniProtKB-UniRule"/>
</dbReference>
<keyword evidence="5 6" id="KW-0449">Lipoprotein</keyword>
<dbReference type="SUPFAM" id="SSF48452">
    <property type="entry name" value="TPR-like"/>
    <property type="match status" value="1"/>
</dbReference>
<evidence type="ECO:0000256" key="2">
    <source>
        <dbReference type="ARBA" id="ARBA00023136"/>
    </source>
</evidence>
<dbReference type="EMBL" id="AKKU01000028">
    <property type="protein sequence ID" value="EIW87483.1"/>
    <property type="molecule type" value="Genomic_DNA"/>
</dbReference>
<dbReference type="InterPro" id="IPR011990">
    <property type="entry name" value="TPR-like_helical_dom_sf"/>
</dbReference>